<evidence type="ECO:0000256" key="1">
    <source>
        <dbReference type="SAM" id="MobiDB-lite"/>
    </source>
</evidence>
<comment type="caution">
    <text evidence="2">The sequence shown here is derived from an EMBL/GenBank/DDBJ whole genome shotgun (WGS) entry which is preliminary data.</text>
</comment>
<feature type="region of interest" description="Disordered" evidence="1">
    <location>
        <begin position="1001"/>
        <end position="1020"/>
    </location>
</feature>
<sequence length="1149" mass="126578">MLHESWPQLLIWYSQECRTPVCYVDAKAEFQKALGRGSAVARRWDLLLVKRVDYGVAPECNGGGIGRSPKKPIDQWHRPPRSLRTKIRELHSRESIPVRLELFRLNALVQSVMAGVTLTIAQCLFSCLRESGIARSTYRSRDWSRDDVHIDDCSRVRQMQLLAKERYRLPSKYSLQVGGLICVVQHNNGDGVGTQTGFDSRRGHVRIFACGNCARRCRSSARFLPPFHSDTAPFPPRFILIGSQDIDRVVEVVAGLAKGKGCYRWRIIGSLAIPRPTRAARIAVTVLPRLSQPLYISLRKAVTPPYRGAALGQQKSTNAYADVMEEYRTASHGIRGEPLVASQLISWLASMTTAGRASSQQGHYYRGAWVAQRSLDEVIDCGTAVGDPSEKVDSILEEFDGDTTVGDYSEEDGSAVGIITEEVDVDSAIGDPFEEVMVLSVSCMKKSLALSASCAKKSMALITELPLTAAGKSHAGIGLSNAGVSRLVSIHPQSFALLTIQHRTHHNRHHTHHNQHRMHCNPLRTIHNLLCNPLRSHLCNLLRKQLRPLRNEESALRSQHIDLAYPMQIKPIWTSLLCPRKRSSQNLPMDRKVSFWGSFLQLGGMHFFRGKKGKLEGNLVDFEGKWLILRANRVRFPAGSPRLSHVENVVDFAIGRRIYSRPRIQPRIQGHFIFPLGLLSTIQFLTGIEHLPYLQGRHKGHARPTIRACFGIDPITNWNRTSAFQLLPFSVIGTGRIRMKLLRLKVGKRDGRATPPYYLPHPTKANWIQSLTGLLPDFDLWEIEPDDVAGQWNRRTQTRPQLVAANGVATAARSARRHSLLASEIRRPRTENNGVANGLLPGRVAGINQRTASLHDQVGGRQAPRPCLSCRRTAIVNDIFGGPLRANGQGGERKSTPFTDPPSLFFEPPQSEASKDGFGQFVFKAMGEQSFRAALPPRCDVSPAAILEASVRWPYPPCPPHLTNKLVGGPPTLAHTQPGILVLSAIVAAILDADDLDHNPMTLNDHENKNSRKNETDNTINIGGVTRNNDHIKIFEAKCIHMYIRPSNGRWNSGARWGDVTSGASLGWSQSADSDEPVVDVGAGAKKAGNIGNSVLGASADKFDGSIENFVCVAADEVDGSAGISPEVVDGTVVAPISSGVSEDIADAE</sequence>
<accession>A0ABQ9I982</accession>
<keyword evidence="3" id="KW-1185">Reference proteome</keyword>
<evidence type="ECO:0000313" key="3">
    <source>
        <dbReference type="Proteomes" id="UP001159363"/>
    </source>
</evidence>
<gene>
    <name evidence="2" type="ORF">PR048_005805</name>
</gene>
<dbReference type="EMBL" id="JARBHB010000002">
    <property type="protein sequence ID" value="KAJ8893219.1"/>
    <property type="molecule type" value="Genomic_DNA"/>
</dbReference>
<reference evidence="2 3" key="1">
    <citation type="submission" date="2023-02" db="EMBL/GenBank/DDBJ databases">
        <title>LHISI_Scaffold_Assembly.</title>
        <authorList>
            <person name="Stuart O.P."/>
            <person name="Cleave R."/>
            <person name="Magrath M.J.L."/>
            <person name="Mikheyev A.S."/>
        </authorList>
    </citation>
    <scope>NUCLEOTIDE SEQUENCE [LARGE SCALE GENOMIC DNA]</scope>
    <source>
        <strain evidence="2">Daus_M_001</strain>
        <tissue evidence="2">Leg muscle</tissue>
    </source>
</reference>
<protein>
    <submittedName>
        <fullName evidence="2">Uncharacterized protein</fullName>
    </submittedName>
</protein>
<evidence type="ECO:0000313" key="2">
    <source>
        <dbReference type="EMBL" id="KAJ8893219.1"/>
    </source>
</evidence>
<dbReference type="Proteomes" id="UP001159363">
    <property type="component" value="Chromosome 2"/>
</dbReference>
<organism evidence="2 3">
    <name type="scientific">Dryococelus australis</name>
    <dbReference type="NCBI Taxonomy" id="614101"/>
    <lineage>
        <taxon>Eukaryota</taxon>
        <taxon>Metazoa</taxon>
        <taxon>Ecdysozoa</taxon>
        <taxon>Arthropoda</taxon>
        <taxon>Hexapoda</taxon>
        <taxon>Insecta</taxon>
        <taxon>Pterygota</taxon>
        <taxon>Neoptera</taxon>
        <taxon>Polyneoptera</taxon>
        <taxon>Phasmatodea</taxon>
        <taxon>Verophasmatodea</taxon>
        <taxon>Anareolatae</taxon>
        <taxon>Phasmatidae</taxon>
        <taxon>Eurycanthinae</taxon>
        <taxon>Dryococelus</taxon>
    </lineage>
</organism>
<feature type="compositionally biased region" description="Basic and acidic residues" evidence="1">
    <location>
        <begin position="1004"/>
        <end position="1016"/>
    </location>
</feature>
<proteinExistence type="predicted"/>
<name>A0ABQ9I982_9NEOP</name>